<dbReference type="Proteomes" id="UP000647339">
    <property type="component" value="Unassembled WGS sequence"/>
</dbReference>
<protein>
    <recommendedName>
        <fullName evidence="3">6-bladed beta-propeller</fullName>
    </recommendedName>
</protein>
<accession>A0ABQ1US35</accession>
<evidence type="ECO:0000313" key="2">
    <source>
        <dbReference type="Proteomes" id="UP000647339"/>
    </source>
</evidence>
<organism evidence="1 2">
    <name type="scientific">Echinicola rosea</name>
    <dbReference type="NCBI Taxonomy" id="1807691"/>
    <lineage>
        <taxon>Bacteria</taxon>
        <taxon>Pseudomonadati</taxon>
        <taxon>Bacteroidota</taxon>
        <taxon>Cytophagia</taxon>
        <taxon>Cytophagales</taxon>
        <taxon>Cyclobacteriaceae</taxon>
        <taxon>Echinicola</taxon>
    </lineage>
</organism>
<sequence>MCLLLLFSCTQEKEEVFPNYEVKVFMRDDILNTKFLKGEKLDFGEFLEPRYIMVNEDYILVCENGLNDIFYVYDKEALTYVKSMGKDGFGPGEISRSNFLHKGLSKGDFWVYDNEGRTFNKFNLYNDTSKLAVNQIKQTDALASATNFVPITDSTFMAMAMDSEYKFLEYNWNGDLINTYGKWEHMSEESFSSFILFVVNQGKLIGSADRIFFGICGVQRDYIDILNRETGKVLSIRGPENIDPEFEIDNSRGFDYPLMKSDETHYRGLFFGKSSIFALYCGFTDKESIEKQESRIFEFDYNGNVRNEYILDYSILSFTVDEEEKMFYCVSFHEEDPNVVLFSYDE</sequence>
<dbReference type="EMBL" id="BMIU01000003">
    <property type="protein sequence ID" value="GGF23744.1"/>
    <property type="molecule type" value="Genomic_DNA"/>
</dbReference>
<evidence type="ECO:0008006" key="3">
    <source>
        <dbReference type="Google" id="ProtNLM"/>
    </source>
</evidence>
<name>A0ABQ1US35_9BACT</name>
<dbReference type="Pfam" id="PF15869">
    <property type="entry name" value="TolB_like"/>
    <property type="match status" value="1"/>
</dbReference>
<gene>
    <name evidence="1" type="ORF">GCM10011339_09800</name>
</gene>
<comment type="caution">
    <text evidence="1">The sequence shown here is derived from an EMBL/GenBank/DDBJ whole genome shotgun (WGS) entry which is preliminary data.</text>
</comment>
<reference evidence="2" key="1">
    <citation type="journal article" date="2019" name="Int. J. Syst. Evol. Microbiol.">
        <title>The Global Catalogue of Microorganisms (GCM) 10K type strain sequencing project: providing services to taxonomists for standard genome sequencing and annotation.</title>
        <authorList>
            <consortium name="The Broad Institute Genomics Platform"/>
            <consortium name="The Broad Institute Genome Sequencing Center for Infectious Disease"/>
            <person name="Wu L."/>
            <person name="Ma J."/>
        </authorList>
    </citation>
    <scope>NUCLEOTIDE SEQUENCE [LARGE SCALE GENOMIC DNA]</scope>
    <source>
        <strain evidence="2">CGMCC 1.15407</strain>
    </source>
</reference>
<proteinExistence type="predicted"/>
<keyword evidence="2" id="KW-1185">Reference proteome</keyword>
<evidence type="ECO:0000313" key="1">
    <source>
        <dbReference type="EMBL" id="GGF23744.1"/>
    </source>
</evidence>